<reference evidence="2" key="1">
    <citation type="submission" date="2018-05" db="EMBL/GenBank/DDBJ databases">
        <authorList>
            <person name="Lanie J.A."/>
            <person name="Ng W.-L."/>
            <person name="Kazmierczak K.M."/>
            <person name="Andrzejewski T.M."/>
            <person name="Davidsen T.M."/>
            <person name="Wayne K.J."/>
            <person name="Tettelin H."/>
            <person name="Glass J.I."/>
            <person name="Rusch D."/>
            <person name="Podicherti R."/>
            <person name="Tsui H.-C.T."/>
            <person name="Winkler M.E."/>
        </authorList>
    </citation>
    <scope>NUCLEOTIDE SEQUENCE</scope>
    <source>
        <strain evidence="2">ZC4RG45</strain>
    </source>
</reference>
<sequence>MLAAVLTVGAAGCAGSSATERQNPVTDATERTVFRILPDPAFGAQNVVPRRPASITVTSGSLKSVELTDAAGNRVDGSLSSDKRSWTADGKPAFATQYQWQGVAVDKNGKRYPISGSFQTIDPDVLVTTTTNVVDGGIYPADLRIAVTFSAPVQKRDMVANLMQITTSPRTRGSWQWSEDGRVATWQPRGSWRPGTKVELDAELYGVMLAPGHYGAADKKLGFRITDQ</sequence>
<dbReference type="Gene3D" id="2.60.40.3780">
    <property type="match status" value="1"/>
</dbReference>
<gene>
    <name evidence="2" type="ORF">DIU77_19750</name>
</gene>
<protein>
    <recommendedName>
        <fullName evidence="1">Bacterial Ig domain-containing protein</fullName>
    </recommendedName>
</protein>
<name>A0A2W4IPJ6_9PSEU</name>
<comment type="caution">
    <text evidence="2">The sequence shown here is derived from an EMBL/GenBank/DDBJ whole genome shotgun (WGS) entry which is preliminary data.</text>
</comment>
<dbReference type="Pfam" id="PF17964">
    <property type="entry name" value="Big_10"/>
    <property type="match status" value="1"/>
</dbReference>
<feature type="domain" description="Bacterial Ig" evidence="1">
    <location>
        <begin position="44"/>
        <end position="207"/>
    </location>
</feature>
<evidence type="ECO:0000313" key="2">
    <source>
        <dbReference type="EMBL" id="PZM88942.1"/>
    </source>
</evidence>
<organism evidence="2">
    <name type="scientific">Thermocrispum agreste</name>
    <dbReference type="NCBI Taxonomy" id="37925"/>
    <lineage>
        <taxon>Bacteria</taxon>
        <taxon>Bacillati</taxon>
        <taxon>Actinomycetota</taxon>
        <taxon>Actinomycetes</taxon>
        <taxon>Pseudonocardiales</taxon>
        <taxon>Pseudonocardiaceae</taxon>
        <taxon>Thermocrispum</taxon>
    </lineage>
</organism>
<evidence type="ECO:0000259" key="1">
    <source>
        <dbReference type="Pfam" id="PF17964"/>
    </source>
</evidence>
<accession>A0A2W4IPJ6</accession>
<dbReference type="STRING" id="1111738.GCA_000427905_03321"/>
<dbReference type="AlphaFoldDB" id="A0A2W4IPJ6"/>
<dbReference type="Gene3D" id="2.60.40.3710">
    <property type="match status" value="1"/>
</dbReference>
<dbReference type="InterPro" id="IPR041280">
    <property type="entry name" value="Big_10"/>
</dbReference>
<dbReference type="EMBL" id="QGUI01001030">
    <property type="protein sequence ID" value="PZM88942.1"/>
    <property type="molecule type" value="Genomic_DNA"/>
</dbReference>
<proteinExistence type="predicted"/>